<comment type="caution">
    <text evidence="2">The sequence shown here is derived from an EMBL/GenBank/DDBJ whole genome shotgun (WGS) entry which is preliminary data.</text>
</comment>
<reference evidence="2 3" key="1">
    <citation type="submission" date="2021-07" db="EMBL/GenBank/DDBJ databases">
        <title>The Aristolochia fimbriata genome: insights into angiosperm evolution, floral development and chemical biosynthesis.</title>
        <authorList>
            <person name="Jiao Y."/>
        </authorList>
    </citation>
    <scope>NUCLEOTIDE SEQUENCE [LARGE SCALE GENOMIC DNA]</scope>
    <source>
        <strain evidence="2">IBCAS-2021</strain>
        <tissue evidence="2">Leaf</tissue>
    </source>
</reference>
<feature type="compositionally biased region" description="Polar residues" evidence="1">
    <location>
        <begin position="120"/>
        <end position="133"/>
    </location>
</feature>
<organism evidence="2 3">
    <name type="scientific">Aristolochia fimbriata</name>
    <name type="common">White veined hardy Dutchman's pipe vine</name>
    <dbReference type="NCBI Taxonomy" id="158543"/>
    <lineage>
        <taxon>Eukaryota</taxon>
        <taxon>Viridiplantae</taxon>
        <taxon>Streptophyta</taxon>
        <taxon>Embryophyta</taxon>
        <taxon>Tracheophyta</taxon>
        <taxon>Spermatophyta</taxon>
        <taxon>Magnoliopsida</taxon>
        <taxon>Magnoliidae</taxon>
        <taxon>Piperales</taxon>
        <taxon>Aristolochiaceae</taxon>
        <taxon>Aristolochia</taxon>
    </lineage>
</organism>
<dbReference type="AlphaFoldDB" id="A0AAV7E3M6"/>
<dbReference type="EMBL" id="JAINDJ010000006">
    <property type="protein sequence ID" value="KAG9443525.1"/>
    <property type="molecule type" value="Genomic_DNA"/>
</dbReference>
<accession>A0AAV7E3M6</accession>
<dbReference type="Proteomes" id="UP000825729">
    <property type="component" value="Unassembled WGS sequence"/>
</dbReference>
<keyword evidence="3" id="KW-1185">Reference proteome</keyword>
<evidence type="ECO:0000256" key="1">
    <source>
        <dbReference type="SAM" id="MobiDB-lite"/>
    </source>
</evidence>
<evidence type="ECO:0000313" key="3">
    <source>
        <dbReference type="Proteomes" id="UP000825729"/>
    </source>
</evidence>
<protein>
    <submittedName>
        <fullName evidence="2">Uncharacterized protein</fullName>
    </submittedName>
</protein>
<sequence>MALMVWFYEHTHRNVPAIVYDPSFKLVDKEVFPRVLKWGTRNHKHEDTYKSLLNANRLFQSLSCLQPISNEETSYISPLEEGSTPELAVKDRENQQLREEVGHLEELLSLREGCGVGEDTTGSRASRGSTKMH</sequence>
<feature type="region of interest" description="Disordered" evidence="1">
    <location>
        <begin position="114"/>
        <end position="133"/>
    </location>
</feature>
<name>A0AAV7E3M6_ARIFI</name>
<gene>
    <name evidence="2" type="ORF">H6P81_014865</name>
</gene>
<evidence type="ECO:0000313" key="2">
    <source>
        <dbReference type="EMBL" id="KAG9443525.1"/>
    </source>
</evidence>
<proteinExistence type="predicted"/>